<evidence type="ECO:0000313" key="3">
    <source>
        <dbReference type="Proteomes" id="UP000185783"/>
    </source>
</evidence>
<evidence type="ECO:0000259" key="1">
    <source>
        <dbReference type="Pfam" id="PF04738"/>
    </source>
</evidence>
<reference evidence="2 3" key="1">
    <citation type="submission" date="2016-03" db="EMBL/GenBank/DDBJ databases">
        <title>Genome sequence of Nesiotobacter sp. nov., a moderately halophilic alphaproteobacterium isolated from the Yellow Sea, China.</title>
        <authorList>
            <person name="Zhang G."/>
            <person name="Zhang R."/>
        </authorList>
    </citation>
    <scope>NUCLEOTIDE SEQUENCE [LARGE SCALE GENOMIC DNA]</scope>
    <source>
        <strain evidence="2 3">WB1-6</strain>
    </source>
</reference>
<comment type="caution">
    <text evidence="2">The sequence shown here is derived from an EMBL/GenBank/DDBJ whole genome shotgun (WGS) entry which is preliminary data.</text>
</comment>
<gene>
    <name evidence="2" type="ORF">A3843_14215</name>
</gene>
<organism evidence="2 3">
    <name type="scientific">Pseudovibrio exalbescens</name>
    <dbReference type="NCBI Taxonomy" id="197461"/>
    <lineage>
        <taxon>Bacteria</taxon>
        <taxon>Pseudomonadati</taxon>
        <taxon>Pseudomonadota</taxon>
        <taxon>Alphaproteobacteria</taxon>
        <taxon>Hyphomicrobiales</taxon>
        <taxon>Stappiaceae</taxon>
        <taxon>Pseudovibrio</taxon>
    </lineage>
</organism>
<dbReference type="RefSeq" id="WP_028481738.1">
    <property type="nucleotide sequence ID" value="NZ_LVVZ01000020.1"/>
</dbReference>
<protein>
    <recommendedName>
        <fullName evidence="1">Lantibiotic dehydratase N-terminal domain-containing protein</fullName>
    </recommendedName>
</protein>
<proteinExistence type="predicted"/>
<evidence type="ECO:0000313" key="2">
    <source>
        <dbReference type="EMBL" id="OKL43373.1"/>
    </source>
</evidence>
<accession>A0A1U7JF57</accession>
<dbReference type="STRING" id="197461.A3843_14215"/>
<dbReference type="Proteomes" id="UP000185783">
    <property type="component" value="Unassembled WGS sequence"/>
</dbReference>
<dbReference type="EMBL" id="LVVZ01000020">
    <property type="protein sequence ID" value="OKL43373.1"/>
    <property type="molecule type" value="Genomic_DNA"/>
</dbReference>
<sequence length="826" mass="92094">MRKWKLAPHFLIRSAGFPLELLQGLNCCQTAQMVDRLLKEEQRLEQLAQEMASRWMELPKLPGLKRKSLFKSLAGKAAFSQERLELAAAEPTLNADMDAWNEALSALPPLQQEVEQTLRRELLAARQHLTNAFDDPLLQEAVFLSSPSMYKNGLENLSAPAAERTSAVRRQERQLALYLQRFTAKNETTSFFGPINYGKVLHHASPEEAETWPIRYSLSAEGVKRKAFMAFWAVKALATTIATHPRVRTELKPVLVPECKVREDGTLWIAAANRSVKLSRQQREILRCLNKGRSLRDLAQETGLCPEALEDVFRPFMEKRLVEIGIHVPMQEADALQWLKDWLDALNIDDEQISIWRDLLGLLCRKKALYPLADAPQKQALLKEANELFTKFTGQESSRNQGSIYADRFLLYEEGVGPLEHGEMASAFAEKMTANLAPLLDIWALAGQQRSAFLKTLGKQIYQSLYGESTAQVPFAKFMRDVLGHEKLKEWESEAASFQSAVAQHLTNEELLERLGDRYKEDGIEVLKVPGSSLVAAAKQLADQQHDQTPLICSPDIMIAKTPAGAPRMVLGEVHDTAMVWGWALGLHPHHPKPQEEMWAFLAPISDPNCANIAGSTRLKITPFRYPGVTIPVSAGADTDGVETIDLSEVWVRVQHNGLALMHDASEVPLALFNGELSSLLHQIFALPRVVPFTISFGAFTPRIEVDEIVLQRARWILDRTELGLDSGSGGDTSALMTGVRRAQLKAALPEQVFAKIPGQPKPVMVDFRSPLSLEYLEALMPSEGHAVLTEMMPDDNGLWLDVGTGKPHTAEIRCTYAAVAEHEAS</sequence>
<dbReference type="AlphaFoldDB" id="A0A1U7JF57"/>
<feature type="domain" description="Lantibiotic dehydratase N-terminal" evidence="1">
    <location>
        <begin position="135"/>
        <end position="388"/>
    </location>
</feature>
<name>A0A1U7JF57_9HYPH</name>
<dbReference type="InterPro" id="IPR006827">
    <property type="entry name" value="Lant_deHydtase_N"/>
</dbReference>
<dbReference type="Pfam" id="PF04738">
    <property type="entry name" value="Lant_dehydr_N"/>
    <property type="match status" value="1"/>
</dbReference>
<keyword evidence="3" id="KW-1185">Reference proteome</keyword>